<feature type="compositionally biased region" description="Basic and acidic residues" evidence="1">
    <location>
        <begin position="37"/>
        <end position="53"/>
    </location>
</feature>
<evidence type="ECO:0000256" key="1">
    <source>
        <dbReference type="SAM" id="MobiDB-lite"/>
    </source>
</evidence>
<dbReference type="RefSeq" id="WP_134651851.1">
    <property type="nucleotide sequence ID" value="NZ_CP132302.1"/>
</dbReference>
<gene>
    <name evidence="2" type="ORF">Q9313_06155</name>
</gene>
<dbReference type="EMBL" id="CP132302">
    <property type="protein sequence ID" value="WLR98611.1"/>
    <property type="molecule type" value="Genomic_DNA"/>
</dbReference>
<dbReference type="Proteomes" id="UP001234585">
    <property type="component" value="Chromosome"/>
</dbReference>
<sequence>MFFGFFQSSPDRDDDIATGTYADGMMEVLRSDPSAVLRERSRASRSRHEREYGAVRTAGQTGAGMVA</sequence>
<proteinExistence type="predicted"/>
<protein>
    <submittedName>
        <fullName evidence="2">Uncharacterized protein</fullName>
    </submittedName>
</protein>
<feature type="region of interest" description="Disordered" evidence="1">
    <location>
        <begin position="33"/>
        <end position="67"/>
    </location>
</feature>
<name>A0AA50H902_9HYPH</name>
<reference evidence="2 3" key="1">
    <citation type="submission" date="2023-08" db="EMBL/GenBank/DDBJ databases">
        <title>Pathogen: clinical or host-associated sample.</title>
        <authorList>
            <person name="Hergert J."/>
            <person name="Casey R."/>
            <person name="Wagner J."/>
            <person name="Young E.L."/>
            <person name="Oakeson K.F."/>
        </authorList>
    </citation>
    <scope>NUCLEOTIDE SEQUENCE [LARGE SCALE GENOMIC DNA]</scope>
    <source>
        <strain evidence="2 3">1760953</strain>
    </source>
</reference>
<evidence type="ECO:0000313" key="2">
    <source>
        <dbReference type="EMBL" id="WLR98611.1"/>
    </source>
</evidence>
<dbReference type="AlphaFoldDB" id="A0AA50H902"/>
<organism evidence="2 3">
    <name type="scientific">Shinella sumterensis</name>
    <dbReference type="NCBI Taxonomy" id="1967501"/>
    <lineage>
        <taxon>Bacteria</taxon>
        <taxon>Pseudomonadati</taxon>
        <taxon>Pseudomonadota</taxon>
        <taxon>Alphaproteobacteria</taxon>
        <taxon>Hyphomicrobiales</taxon>
        <taxon>Rhizobiaceae</taxon>
        <taxon>Shinella</taxon>
    </lineage>
</organism>
<keyword evidence="3" id="KW-1185">Reference proteome</keyword>
<evidence type="ECO:0000313" key="3">
    <source>
        <dbReference type="Proteomes" id="UP001234585"/>
    </source>
</evidence>
<accession>A0AA50H902</accession>